<dbReference type="Proteomes" id="UP000186698">
    <property type="component" value="Chromosome 4S"/>
</dbReference>
<comment type="similarity">
    <text evidence="4">Belongs to the histone H1/H5 family.</text>
</comment>
<dbReference type="PRINTS" id="PR00624">
    <property type="entry name" value="HISTONEH5"/>
</dbReference>
<evidence type="ECO:0000256" key="4">
    <source>
        <dbReference type="RuleBase" id="RU003894"/>
    </source>
</evidence>
<feature type="region of interest" description="Disordered" evidence="5">
    <location>
        <begin position="120"/>
        <end position="283"/>
    </location>
</feature>
<dbReference type="KEGG" id="xla:397900"/>
<feature type="compositionally biased region" description="Basic and acidic residues" evidence="5">
    <location>
        <begin position="154"/>
        <end position="181"/>
    </location>
</feature>
<accession>Q5XHJ2</accession>
<dbReference type="Xenbase" id="XB-GENE-6252180">
    <property type="gene designation" value="h1-8.S"/>
</dbReference>
<reference evidence="9" key="6">
    <citation type="submission" date="2025-04" db="UniProtKB">
        <authorList>
            <consortium name="RefSeq"/>
        </authorList>
    </citation>
    <scope>IDENTIFICATION</scope>
</reference>
<reference evidence="9" key="1">
    <citation type="journal article" date="1988" name="Genes Dev.">
        <title>Expression of a histone H1-like protein is restricted to early Xenopus development.</title>
        <authorList>
            <person name="Smith R.C."/>
            <person name="Dworkin-Rastl E."/>
            <person name="Dworkin M.B."/>
        </authorList>
    </citation>
    <scope>NUCLEOTIDE SEQUENCE</scope>
</reference>
<dbReference type="PROSITE" id="PS51504">
    <property type="entry name" value="H15"/>
    <property type="match status" value="1"/>
</dbReference>
<dbReference type="CTD" id="397900"/>
<reference evidence="9" key="3">
    <citation type="journal article" date="2002" name="Dev. Dyn.">
        <title>Genetic and genomic tools for Xenopus research: The NIH Xenopus initiative.</title>
        <authorList>
            <person name="Klein S.L."/>
            <person name="Strausberg R.L."/>
            <person name="Wagner L."/>
            <person name="Pontius J."/>
            <person name="Clifton S.W."/>
            <person name="Richardson P."/>
        </authorList>
    </citation>
    <scope>NUCLEOTIDE SEQUENCE</scope>
</reference>
<dbReference type="Gene3D" id="1.10.10.10">
    <property type="entry name" value="Winged helix-like DNA-binding domain superfamily/Winged helix DNA-binding domain"/>
    <property type="match status" value="1"/>
</dbReference>
<protein>
    <submittedName>
        <fullName evidence="7">B4 protein</fullName>
    </submittedName>
    <submittedName>
        <fullName evidence="9">Protein B4</fullName>
    </submittedName>
</protein>
<keyword evidence="2 4" id="KW-0238">DNA-binding</keyword>
<dbReference type="InterPro" id="IPR036388">
    <property type="entry name" value="WH-like_DNA-bd_sf"/>
</dbReference>
<sequence>MAPKKAVAAPEGGNKENAAVKGSSKVKVKRKSIKLVKTQSHPPTLSMVVEVLKKNTERKGTSVQAIRTRILSAHPTVDPLRLKFLLRTALNKGLEKGILIRPLNSSATGATGRFKLAKPVKTTKAGKENVASENVDPNAEQETQKKAPKKEKKAKTEKEPKGEKTKAVAKKAKEDSDEKPKVAKSKKAKEAKEVDKANKEAKEVDKANKEAKEVDKANKEVKEVDKAPAKKPKAKTEAAKAEGGGKAKKEPPKAKAKDVKAQKDSTDEGAPVKAGKKGKKVTN</sequence>
<dbReference type="SUPFAM" id="SSF46785">
    <property type="entry name" value="Winged helix' DNA-binding domain"/>
    <property type="match status" value="1"/>
</dbReference>
<proteinExistence type="evidence at transcript level"/>
<feature type="region of interest" description="Disordered" evidence="5">
    <location>
        <begin position="1"/>
        <end position="24"/>
    </location>
</feature>
<evidence type="ECO:0000256" key="1">
    <source>
        <dbReference type="ARBA" id="ARBA00022454"/>
    </source>
</evidence>
<organism evidence="7">
    <name type="scientific">Xenopus laevis</name>
    <name type="common">African clawed frog</name>
    <dbReference type="NCBI Taxonomy" id="8355"/>
    <lineage>
        <taxon>Eukaryota</taxon>
        <taxon>Metazoa</taxon>
        <taxon>Chordata</taxon>
        <taxon>Craniata</taxon>
        <taxon>Vertebrata</taxon>
        <taxon>Euteleostomi</taxon>
        <taxon>Amphibia</taxon>
        <taxon>Batrachia</taxon>
        <taxon>Anura</taxon>
        <taxon>Pipoidea</taxon>
        <taxon>Pipidae</taxon>
        <taxon>Xenopodinae</taxon>
        <taxon>Xenopus</taxon>
        <taxon>Xenopus</taxon>
    </lineage>
</organism>
<dbReference type="FunFam" id="1.10.10.10:FF:000393">
    <property type="entry name" value="Oocyte-specific H1 histone"/>
    <property type="match status" value="1"/>
</dbReference>
<evidence type="ECO:0000313" key="8">
    <source>
        <dbReference type="Proteomes" id="UP000186698"/>
    </source>
</evidence>
<name>Q5XHJ2_XENLA</name>
<dbReference type="GO" id="GO:0006334">
    <property type="term" value="P:nucleosome assembly"/>
    <property type="evidence" value="ECO:0007669"/>
    <property type="project" value="InterPro"/>
</dbReference>
<dbReference type="GO" id="GO:0005634">
    <property type="term" value="C:nucleus"/>
    <property type="evidence" value="ECO:0007669"/>
    <property type="project" value="UniProtKB-SubCell"/>
</dbReference>
<feature type="compositionally biased region" description="Basic residues" evidence="5">
    <location>
        <begin position="274"/>
        <end position="283"/>
    </location>
</feature>
<dbReference type="AGR" id="Xenbase:XB-GENE-6252180"/>
<dbReference type="GO" id="GO:0003677">
    <property type="term" value="F:DNA binding"/>
    <property type="evidence" value="ECO:0007669"/>
    <property type="project" value="UniProtKB-KW"/>
</dbReference>
<feature type="compositionally biased region" description="Basic and acidic residues" evidence="5">
    <location>
        <begin position="188"/>
        <end position="266"/>
    </location>
</feature>
<reference evidence="9" key="5">
    <citation type="journal article" date="2012" name="Mol. Biol. Cell">
        <title>Histone H1 compacts DNA under force and during chromatin assembly.</title>
        <authorList>
            <person name="Xiao B."/>
            <person name="Freedman B.S."/>
            <person name="Miller K.E."/>
            <person name="Heald R."/>
            <person name="Marko J.F."/>
        </authorList>
    </citation>
    <scope>NUCLEOTIDE SEQUENCE</scope>
</reference>
<comment type="subcellular location">
    <subcellularLocation>
        <location evidence="4">Nucleus</location>
    </subcellularLocation>
</comment>
<dbReference type="InterPro" id="IPR005819">
    <property type="entry name" value="H1/H5"/>
</dbReference>
<dbReference type="CDD" id="cd00073">
    <property type="entry name" value="H15"/>
    <property type="match status" value="1"/>
</dbReference>
<dbReference type="OrthoDB" id="1110759at2759"/>
<dbReference type="Pfam" id="PF00538">
    <property type="entry name" value="Linker_histone"/>
    <property type="match status" value="1"/>
</dbReference>
<dbReference type="InterPro" id="IPR005818">
    <property type="entry name" value="Histone_H1/H5_H15"/>
</dbReference>
<evidence type="ECO:0000313" key="9">
    <source>
        <dbReference type="RefSeq" id="NP_001081535.1"/>
    </source>
</evidence>
<keyword evidence="3 4" id="KW-0539">Nucleus</keyword>
<dbReference type="AlphaFoldDB" id="Q5XHJ2"/>
<dbReference type="EMBL" id="BC084065">
    <property type="protein sequence ID" value="AAH84065.1"/>
    <property type="molecule type" value="mRNA"/>
</dbReference>
<reference evidence="7" key="4">
    <citation type="submission" date="2004-10" db="EMBL/GenBank/DDBJ databases">
        <authorList>
            <consortium name="NIH - Xenopus Gene Collection (XGC) project"/>
        </authorList>
    </citation>
    <scope>NUCLEOTIDE SEQUENCE [LARGE SCALE MRNA]</scope>
    <source>
        <tissue evidence="7">Embryo</tissue>
    </source>
</reference>
<evidence type="ECO:0000256" key="3">
    <source>
        <dbReference type="ARBA" id="ARBA00023242"/>
    </source>
</evidence>
<dbReference type="GO" id="GO:0030527">
    <property type="term" value="F:structural constituent of chromatin"/>
    <property type="evidence" value="ECO:0007669"/>
    <property type="project" value="InterPro"/>
</dbReference>
<evidence type="ECO:0000256" key="5">
    <source>
        <dbReference type="SAM" id="MobiDB-lite"/>
    </source>
</evidence>
<dbReference type="Bgee" id="397900">
    <property type="expression patterns" value="Expressed in blastula and 11 other cell types or tissues"/>
</dbReference>
<feature type="domain" description="H15" evidence="6">
    <location>
        <begin position="40"/>
        <end position="118"/>
    </location>
</feature>
<keyword evidence="1 4" id="KW-0158">Chromosome</keyword>
<dbReference type="RefSeq" id="NP_001081535.1">
    <property type="nucleotide sequence ID" value="NM_001088066.1"/>
</dbReference>
<reference evidence="9" key="2">
    <citation type="journal article" date="1994" name="Gene">
        <title>Xenopus laevis B4, an intron-containing oocyte-specific linker histone-encoding gene.</title>
        <authorList>
            <person name="Cho H."/>
            <person name="Wolffe A.P."/>
        </authorList>
    </citation>
    <scope>NUCLEOTIDE SEQUENCE</scope>
</reference>
<evidence type="ECO:0000313" key="7">
    <source>
        <dbReference type="EMBL" id="AAH84065.1"/>
    </source>
</evidence>
<keyword evidence="8" id="KW-1185">Reference proteome</keyword>
<dbReference type="SMART" id="SM00526">
    <property type="entry name" value="H15"/>
    <property type="match status" value="1"/>
</dbReference>
<dbReference type="InterPro" id="IPR036390">
    <property type="entry name" value="WH_DNA-bd_sf"/>
</dbReference>
<evidence type="ECO:0000259" key="6">
    <source>
        <dbReference type="PROSITE" id="PS51504"/>
    </source>
</evidence>
<dbReference type="GeneID" id="397900"/>
<dbReference type="GO" id="GO:0000786">
    <property type="term" value="C:nucleosome"/>
    <property type="evidence" value="ECO:0007669"/>
    <property type="project" value="InterPro"/>
</dbReference>
<gene>
    <name evidence="9 10" type="primary">h1-8.S</name>
    <name evidence="7" type="synonym">B4</name>
    <name evidence="9" type="synonym">b4</name>
    <name evidence="10" type="synonym">h1-8</name>
    <name evidence="9" type="synonym">h1foo</name>
    <name evidence="9" type="synonym">h1foo.S</name>
    <name evidence="9" type="synonym">osH1</name>
</gene>
<dbReference type="CD-CODE" id="78E86D56">
    <property type="entry name" value="Mitochondrial cloud"/>
</dbReference>
<evidence type="ECO:0000256" key="2">
    <source>
        <dbReference type="ARBA" id="ARBA00023125"/>
    </source>
</evidence>
<evidence type="ECO:0000313" key="10">
    <source>
        <dbReference type="Xenbase" id="XB-GENE-6252180"/>
    </source>
</evidence>